<dbReference type="OrthoDB" id="2537245at2759"/>
<accession>A0A061BHP3</accession>
<gene>
    <name evidence="1" type="ORF">RHTO0S_27e01222g</name>
</gene>
<dbReference type="EMBL" id="LK052962">
    <property type="protein sequence ID" value="CDR49511.1"/>
    <property type="molecule type" value="Genomic_DNA"/>
</dbReference>
<reference evidence="1" key="1">
    <citation type="journal article" date="2014" name="Genome Announc.">
        <title>Draft genome sequence of Rhodosporidium toruloides CECT1137, an oleaginous yeast of biotechnological interest.</title>
        <authorList>
            <person name="Morin N."/>
            <person name="Calcas X."/>
            <person name="Devillers H."/>
            <person name="Durrens P."/>
            <person name="Sherman D.J."/>
            <person name="Nicaud J.-M."/>
            <person name="Neuveglise C."/>
        </authorList>
    </citation>
    <scope>NUCLEOTIDE SEQUENCE</scope>
    <source>
        <strain evidence="1">CECT1137</strain>
    </source>
</reference>
<protein>
    <submittedName>
        <fullName evidence="1">RHTO0S27e01222g1_1</fullName>
    </submittedName>
</protein>
<name>A0A061BHP3_RHOTO</name>
<dbReference type="AlphaFoldDB" id="A0A061BHP3"/>
<organism evidence="1">
    <name type="scientific">Rhodotorula toruloides</name>
    <name type="common">Yeast</name>
    <name type="synonym">Rhodosporidium toruloides</name>
    <dbReference type="NCBI Taxonomy" id="5286"/>
    <lineage>
        <taxon>Eukaryota</taxon>
        <taxon>Fungi</taxon>
        <taxon>Dikarya</taxon>
        <taxon>Basidiomycota</taxon>
        <taxon>Pucciniomycotina</taxon>
        <taxon>Microbotryomycetes</taxon>
        <taxon>Sporidiobolales</taxon>
        <taxon>Sporidiobolaceae</taxon>
        <taxon>Rhodotorula</taxon>
    </lineage>
</organism>
<proteinExistence type="predicted"/>
<evidence type="ECO:0000313" key="1">
    <source>
        <dbReference type="EMBL" id="CDR49511.1"/>
    </source>
</evidence>
<sequence>MTLPVNPLARLRSFPSHFASLACDSDTLIETDVPVSSLPRTHFLSPHSTSSTPPPVISRSPFVPDSLVQHLMRNKRDSAITTKYLPGTAITNAEAAMHSFVTALVAATQCGDYAWKGGHTAVELGTSARKKRLARKVVVSTALHNDFEDSQVAEAFFALGDDELVGRDLRLRQGGARFVVPSVGEKNDNAFREGYDETLRQHAVYHLLPERRLPSRHELAHQPWTVGETVTRLVAHLQTPLSSAHETPTQFLSSRSIRLSPPSSSILSLPLLFATHIASLTNELSALEALTSPRGYIYTYQPPSIFARRLPAEISVLLVFCALREIQLASREPGALKLEKMRAFALSTHSPSLSSLFPLLSLCLPSHVLSLHLSSLFPPPSQTYAPPPSLQGATLVIHNNSDAFGQNIESEESGGSLDGVVGCWGDASRALRRERRDLVEFVG</sequence>